<proteinExistence type="predicted"/>
<evidence type="ECO:0000313" key="1">
    <source>
        <dbReference type="EMBL" id="KAJ9086332.1"/>
    </source>
</evidence>
<comment type="caution">
    <text evidence="1">The sequence shown here is derived from an EMBL/GenBank/DDBJ whole genome shotgun (WGS) entry which is preliminary data.</text>
</comment>
<dbReference type="EMBL" id="QTSX02000723">
    <property type="protein sequence ID" value="KAJ9086332.1"/>
    <property type="molecule type" value="Genomic_DNA"/>
</dbReference>
<sequence length="310" mass="34970">MFFYLLLVLAGELLAEPATHILREGKFKVRLACASEDSICDGFKETIGHVSKFFGNAINLNKKVYVAIDIAPATVKAETGVMTLASTKVAYAWSKEVPDTIVPTALYKQLNTYSNDEKLFNNSCNANPAPAYKISPGYYGNTIGIKFFANSFERHIYTRKGEKLTSFVERLNNRNHIPRGDVTCKKPQLTDYHLDITNKIETLATTSEELYFKTLYRNNVILRTSGKYQHGKSISHLDMRYKETKETLMTEDGSLYYGVHDLEFDGWRTSPFGPLTLVVLATMGYQPNPNPLFENSLLGLKARIRENSSC</sequence>
<evidence type="ECO:0000313" key="2">
    <source>
        <dbReference type="Proteomes" id="UP001165960"/>
    </source>
</evidence>
<dbReference type="Proteomes" id="UP001165960">
    <property type="component" value="Unassembled WGS sequence"/>
</dbReference>
<accession>A0ACC2UHE4</accession>
<gene>
    <name evidence="1" type="ORF">DSO57_1005039</name>
</gene>
<keyword evidence="2" id="KW-1185">Reference proteome</keyword>
<organism evidence="1 2">
    <name type="scientific">Entomophthora muscae</name>
    <dbReference type="NCBI Taxonomy" id="34485"/>
    <lineage>
        <taxon>Eukaryota</taxon>
        <taxon>Fungi</taxon>
        <taxon>Fungi incertae sedis</taxon>
        <taxon>Zoopagomycota</taxon>
        <taxon>Entomophthoromycotina</taxon>
        <taxon>Entomophthoromycetes</taxon>
        <taxon>Entomophthorales</taxon>
        <taxon>Entomophthoraceae</taxon>
        <taxon>Entomophthora</taxon>
    </lineage>
</organism>
<name>A0ACC2UHE4_9FUNG</name>
<reference evidence="1" key="1">
    <citation type="submission" date="2022-04" db="EMBL/GenBank/DDBJ databases">
        <title>Genome of the entomopathogenic fungus Entomophthora muscae.</title>
        <authorList>
            <person name="Elya C."/>
            <person name="Lovett B.R."/>
            <person name="Lee E."/>
            <person name="Macias A.M."/>
            <person name="Hajek A.E."/>
            <person name="De Bivort B.L."/>
            <person name="Kasson M.T."/>
            <person name="De Fine Licht H.H."/>
            <person name="Stajich J.E."/>
        </authorList>
    </citation>
    <scope>NUCLEOTIDE SEQUENCE</scope>
    <source>
        <strain evidence="1">Berkeley</strain>
    </source>
</reference>
<protein>
    <submittedName>
        <fullName evidence="1">Uncharacterized protein</fullName>
    </submittedName>
</protein>